<dbReference type="GO" id="GO:0016020">
    <property type="term" value="C:membrane"/>
    <property type="evidence" value="ECO:0007669"/>
    <property type="project" value="UniProtKB-SubCell"/>
</dbReference>
<dbReference type="Pfam" id="PF03134">
    <property type="entry name" value="TB2_DP1_HVA22"/>
    <property type="match status" value="1"/>
</dbReference>
<evidence type="ECO:0008006" key="6">
    <source>
        <dbReference type="Google" id="ProtNLM"/>
    </source>
</evidence>
<comment type="similarity">
    <text evidence="1">Belongs to the DP1 family.</text>
</comment>
<dbReference type="InterPro" id="IPR004345">
    <property type="entry name" value="TB2_DP1_HVA22"/>
</dbReference>
<evidence type="ECO:0000256" key="1">
    <source>
        <dbReference type="RuleBase" id="RU362006"/>
    </source>
</evidence>
<dbReference type="InParanoid" id="A0A0V0R132"/>
<comment type="caution">
    <text evidence="4">The sequence shown here is derived from an EMBL/GenBank/DDBJ whole genome shotgun (WGS) entry which is preliminary data.</text>
</comment>
<keyword evidence="3" id="KW-0472">Membrane</keyword>
<evidence type="ECO:0000313" key="5">
    <source>
        <dbReference type="Proteomes" id="UP000054937"/>
    </source>
</evidence>
<feature type="compositionally biased region" description="Low complexity" evidence="2">
    <location>
        <begin position="119"/>
        <end position="130"/>
    </location>
</feature>
<dbReference type="PANTHER" id="PTHR12300">
    <property type="entry name" value="HVA22-LIKE PROTEINS"/>
    <property type="match status" value="1"/>
</dbReference>
<dbReference type="PANTHER" id="PTHR12300:SF117">
    <property type="entry name" value="LP05237P-RELATED"/>
    <property type="match status" value="1"/>
</dbReference>
<keyword evidence="5" id="KW-1185">Reference proteome</keyword>
<feature type="region of interest" description="Disordered" evidence="2">
    <location>
        <begin position="119"/>
        <end position="142"/>
    </location>
</feature>
<dbReference type="Proteomes" id="UP000054937">
    <property type="component" value="Unassembled WGS sequence"/>
</dbReference>
<evidence type="ECO:0000256" key="3">
    <source>
        <dbReference type="SAM" id="Phobius"/>
    </source>
</evidence>
<proteinExistence type="inferred from homology"/>
<evidence type="ECO:0000313" key="4">
    <source>
        <dbReference type="EMBL" id="KRX08262.1"/>
    </source>
</evidence>
<comment type="subcellular location">
    <subcellularLocation>
        <location evidence="1">Membrane</location>
        <topology evidence="1">Multi-pass membrane protein</topology>
    </subcellularLocation>
</comment>
<evidence type="ECO:0000256" key="2">
    <source>
        <dbReference type="SAM" id="MobiDB-lite"/>
    </source>
</evidence>
<dbReference type="EMBL" id="LDAU01000067">
    <property type="protein sequence ID" value="KRX08262.1"/>
    <property type="molecule type" value="Genomic_DNA"/>
</dbReference>
<protein>
    <recommendedName>
        <fullName evidence="6">TB2/DP1/HVA22-related protein</fullName>
    </recommendedName>
</protein>
<sequence>MLCFVLSILTPVVEYLYPAYQSLEAVNKKDNGQQNRWLFFWIFYFAFVLVSQVLFLNWIPGFCIVRALVSLWLWHPEYNGGMWIYHTFVSKHFSEIEKIFVKVNTILNLVDTKVQKASSETTQEQQQQKVQDSEQEQKQKDE</sequence>
<keyword evidence="3" id="KW-1133">Transmembrane helix</keyword>
<reference evidence="4 5" key="1">
    <citation type="journal article" date="2015" name="Sci. Rep.">
        <title>Genome of the facultative scuticociliatosis pathogen Pseudocohnilembus persalinus provides insight into its virulence through horizontal gene transfer.</title>
        <authorList>
            <person name="Xiong J."/>
            <person name="Wang G."/>
            <person name="Cheng J."/>
            <person name="Tian M."/>
            <person name="Pan X."/>
            <person name="Warren A."/>
            <person name="Jiang C."/>
            <person name="Yuan D."/>
            <person name="Miao W."/>
        </authorList>
    </citation>
    <scope>NUCLEOTIDE SEQUENCE [LARGE SCALE GENOMIC DNA]</scope>
    <source>
        <strain evidence="4">36N120E</strain>
    </source>
</reference>
<organism evidence="4 5">
    <name type="scientific">Pseudocohnilembus persalinus</name>
    <name type="common">Ciliate</name>
    <dbReference type="NCBI Taxonomy" id="266149"/>
    <lineage>
        <taxon>Eukaryota</taxon>
        <taxon>Sar</taxon>
        <taxon>Alveolata</taxon>
        <taxon>Ciliophora</taxon>
        <taxon>Intramacronucleata</taxon>
        <taxon>Oligohymenophorea</taxon>
        <taxon>Scuticociliatia</taxon>
        <taxon>Philasterida</taxon>
        <taxon>Pseudocohnilembidae</taxon>
        <taxon>Pseudocohnilembus</taxon>
    </lineage>
</organism>
<keyword evidence="3" id="KW-0812">Transmembrane</keyword>
<feature type="transmembrane region" description="Helical" evidence="3">
    <location>
        <begin position="38"/>
        <end position="59"/>
    </location>
</feature>
<dbReference type="AlphaFoldDB" id="A0A0V0R132"/>
<name>A0A0V0R132_PSEPJ</name>
<gene>
    <name evidence="4" type="ORF">PPERSA_01192</name>
</gene>
<dbReference type="OMA" id="MGKTWAI"/>
<feature type="compositionally biased region" description="Basic and acidic residues" evidence="2">
    <location>
        <begin position="131"/>
        <end position="142"/>
    </location>
</feature>
<dbReference type="OrthoDB" id="10009287at2759"/>
<accession>A0A0V0R132</accession>